<dbReference type="AlphaFoldDB" id="A0A1G8L8I4"/>
<organism evidence="1 2">
    <name type="scientific">Propionivibrio dicarboxylicus</name>
    <dbReference type="NCBI Taxonomy" id="83767"/>
    <lineage>
        <taxon>Bacteria</taxon>
        <taxon>Pseudomonadati</taxon>
        <taxon>Pseudomonadota</taxon>
        <taxon>Betaproteobacteria</taxon>
        <taxon>Rhodocyclales</taxon>
        <taxon>Rhodocyclaceae</taxon>
        <taxon>Propionivibrio</taxon>
    </lineage>
</organism>
<dbReference type="EMBL" id="FNCY01000021">
    <property type="protein sequence ID" value="SDI51999.1"/>
    <property type="molecule type" value="Genomic_DNA"/>
</dbReference>
<dbReference type="Proteomes" id="UP000198607">
    <property type="component" value="Unassembled WGS sequence"/>
</dbReference>
<proteinExistence type="predicted"/>
<reference evidence="1 2" key="1">
    <citation type="submission" date="2016-10" db="EMBL/GenBank/DDBJ databases">
        <authorList>
            <person name="de Groot N.N."/>
        </authorList>
    </citation>
    <scope>NUCLEOTIDE SEQUENCE [LARGE SCALE GENOMIC DNA]</scope>
    <source>
        <strain evidence="1 2">DSM 5885</strain>
    </source>
</reference>
<evidence type="ECO:0000313" key="1">
    <source>
        <dbReference type="EMBL" id="SDI51999.1"/>
    </source>
</evidence>
<evidence type="ECO:0000313" key="2">
    <source>
        <dbReference type="Proteomes" id="UP000198607"/>
    </source>
</evidence>
<keyword evidence="2" id="KW-1185">Reference proteome</keyword>
<protein>
    <submittedName>
        <fullName evidence="1">Uncharacterized protein</fullName>
    </submittedName>
</protein>
<dbReference type="STRING" id="83767.SAMN05660652_03572"/>
<sequence>MSEFPSVPNLHYETPSLPDEEANLSALILLRQFDGMPTPIVRQVLRKALFWLDAVTTLDCSAATEYSKAVEGWKRDPAESP</sequence>
<gene>
    <name evidence="1" type="ORF">SAMN05660652_03572</name>
</gene>
<accession>A0A1G8L8I4</accession>
<name>A0A1G8L8I4_9RHOO</name>